<dbReference type="InterPro" id="IPR002575">
    <property type="entry name" value="Aminoglycoside_PTrfase"/>
</dbReference>
<dbReference type="EMBL" id="VIGB01000003">
    <property type="protein sequence ID" value="TQF03173.1"/>
    <property type="molecule type" value="Genomic_DNA"/>
</dbReference>
<comment type="caution">
    <text evidence="2">The sequence shown here is derived from an EMBL/GenBank/DDBJ whole genome shotgun (WGS) entry which is preliminary data.</text>
</comment>
<dbReference type="Proteomes" id="UP000319103">
    <property type="component" value="Unassembled WGS sequence"/>
</dbReference>
<accession>A0A540W2E6</accession>
<evidence type="ECO:0000313" key="2">
    <source>
        <dbReference type="EMBL" id="TQF03173.1"/>
    </source>
</evidence>
<sequence length="337" mass="37523">MSGPDCLDYLSSQFHIGSVREVVHLPDGLMNDNWRIEADAGIFALKKIRDVPFDLARRNLRTLSALAKTGVPAPSPRQTADADPVVEVGRDGFSLVSWVEGRHRPGTDLPLSEVTALGALLGHLHEVLNRTLTGLPPVIDVPAASVTAPEATLAQIERFLAQLATLGEPTSFDEEAARFLVERRLLLEKFADERPVSAAPAGPFGWTHGDFQYRNVLWQDSEIVAVLDWDRIRVRPFGEEAVRTATVQFGGADGVLDSERVAAFMDGYRSVIAISPAELEDAVSRLWWKRMTDPWVLVFHYDRSDHSCDDLFAPQERMLSWWTERREEVVAAFIAKA</sequence>
<dbReference type="GO" id="GO:0016740">
    <property type="term" value="F:transferase activity"/>
    <property type="evidence" value="ECO:0007669"/>
    <property type="project" value="UniProtKB-KW"/>
</dbReference>
<reference evidence="2 3" key="1">
    <citation type="submission" date="2019-06" db="EMBL/GenBank/DDBJ databases">
        <title>Description of Kitasatospora acidophila sp. nov. isolated from pine grove soil, and reclassification of Streptomyces novaecaesareae to Kitasatospora novaeceasareae comb. nov.</title>
        <authorList>
            <person name="Kim M.J."/>
        </authorList>
    </citation>
    <scope>NUCLEOTIDE SEQUENCE [LARGE SCALE GENOMIC DNA]</scope>
    <source>
        <strain evidence="2 3">MMS16-CNU292</strain>
    </source>
</reference>
<dbReference type="InterPro" id="IPR011009">
    <property type="entry name" value="Kinase-like_dom_sf"/>
</dbReference>
<dbReference type="InterPro" id="IPR051678">
    <property type="entry name" value="AGP_Transferase"/>
</dbReference>
<evidence type="ECO:0000313" key="3">
    <source>
        <dbReference type="Proteomes" id="UP000319103"/>
    </source>
</evidence>
<dbReference type="Pfam" id="PF01636">
    <property type="entry name" value="APH"/>
    <property type="match status" value="1"/>
</dbReference>
<dbReference type="Gene3D" id="3.30.200.20">
    <property type="entry name" value="Phosphorylase Kinase, domain 1"/>
    <property type="match status" value="1"/>
</dbReference>
<keyword evidence="2" id="KW-0808">Transferase</keyword>
<dbReference type="Gene3D" id="3.90.1200.10">
    <property type="match status" value="1"/>
</dbReference>
<name>A0A540W2E6_9ACTN</name>
<dbReference type="PANTHER" id="PTHR21310">
    <property type="entry name" value="AMINOGLYCOSIDE PHOSPHOTRANSFERASE-RELATED-RELATED"/>
    <property type="match status" value="1"/>
</dbReference>
<protein>
    <submittedName>
        <fullName evidence="2">Phosphotransferase</fullName>
    </submittedName>
</protein>
<keyword evidence="3" id="KW-1185">Reference proteome</keyword>
<gene>
    <name evidence="2" type="ORF">E6W39_14125</name>
</gene>
<evidence type="ECO:0000259" key="1">
    <source>
        <dbReference type="Pfam" id="PF01636"/>
    </source>
</evidence>
<feature type="domain" description="Aminoglycoside phosphotransferase" evidence="1">
    <location>
        <begin position="25"/>
        <end position="268"/>
    </location>
</feature>
<dbReference type="OrthoDB" id="3837852at2"/>
<proteinExistence type="predicted"/>
<dbReference type="SUPFAM" id="SSF56112">
    <property type="entry name" value="Protein kinase-like (PK-like)"/>
    <property type="match status" value="1"/>
</dbReference>
<organism evidence="2 3">
    <name type="scientific">Kitasatospora acidiphila</name>
    <dbReference type="NCBI Taxonomy" id="2567942"/>
    <lineage>
        <taxon>Bacteria</taxon>
        <taxon>Bacillati</taxon>
        <taxon>Actinomycetota</taxon>
        <taxon>Actinomycetes</taxon>
        <taxon>Kitasatosporales</taxon>
        <taxon>Streptomycetaceae</taxon>
        <taxon>Kitasatospora</taxon>
    </lineage>
</organism>
<dbReference type="RefSeq" id="WP_141633845.1">
    <property type="nucleotide sequence ID" value="NZ_VIGB01000003.1"/>
</dbReference>
<dbReference type="AlphaFoldDB" id="A0A540W2E6"/>